<dbReference type="PANTHER" id="PTHR18860">
    <property type="entry name" value="14-3-3 PROTEIN"/>
    <property type="match status" value="1"/>
</dbReference>
<sequence length="140" mass="15643">MLPSSSSSSCSGSTPATQLTVKSSLCRLQKCDRLRTAWRIISSIEQKGGKNEEHVVLVKEYRSKMEGDLSYVCASILTLLDSNLISTVAASLSKVFYLKMKGDYQRYLAEFKVDDERKAAAEDTMLSYTTSITFYNGVWL</sequence>
<reference evidence="3" key="1">
    <citation type="submission" date="2019-09" db="EMBL/GenBank/DDBJ databases">
        <title>Draft genome information of white flower Hibiscus syriacus.</title>
        <authorList>
            <person name="Kim Y.-M."/>
        </authorList>
    </citation>
    <scope>NUCLEOTIDE SEQUENCE [LARGE SCALE GENOMIC DNA]</scope>
    <source>
        <strain evidence="3">YM2019G1</strain>
    </source>
</reference>
<dbReference type="EMBL" id="VEPZ02001205">
    <property type="protein sequence ID" value="KAE8687244.1"/>
    <property type="molecule type" value="Genomic_DNA"/>
</dbReference>
<dbReference type="InterPro" id="IPR023410">
    <property type="entry name" value="14-3-3_domain"/>
</dbReference>
<dbReference type="AlphaFoldDB" id="A0A6A2Z5G1"/>
<dbReference type="SMART" id="SM00101">
    <property type="entry name" value="14_3_3"/>
    <property type="match status" value="1"/>
</dbReference>
<gene>
    <name evidence="3" type="ORF">F3Y22_tig00111022pilonHSYRG00328</name>
</gene>
<feature type="domain" description="14-3-3" evidence="2">
    <location>
        <begin position="1"/>
        <end position="137"/>
    </location>
</feature>
<dbReference type="InterPro" id="IPR036815">
    <property type="entry name" value="14-3-3_dom_sf"/>
</dbReference>
<dbReference type="PRINTS" id="PR00305">
    <property type="entry name" value="1433ZETA"/>
</dbReference>
<dbReference type="SUPFAM" id="SSF48445">
    <property type="entry name" value="14-3-3 protein"/>
    <property type="match status" value="1"/>
</dbReference>
<proteinExistence type="inferred from homology"/>
<protein>
    <submittedName>
        <fullName evidence="3">14-3-3-like protein GF14 lambda</fullName>
    </submittedName>
</protein>
<comment type="caution">
    <text evidence="3">The sequence shown here is derived from an EMBL/GenBank/DDBJ whole genome shotgun (WGS) entry which is preliminary data.</text>
</comment>
<accession>A0A6A2Z5G1</accession>
<evidence type="ECO:0000313" key="3">
    <source>
        <dbReference type="EMBL" id="KAE8687244.1"/>
    </source>
</evidence>
<keyword evidence="4" id="KW-1185">Reference proteome</keyword>
<dbReference type="Pfam" id="PF00244">
    <property type="entry name" value="14-3-3"/>
    <property type="match status" value="1"/>
</dbReference>
<dbReference type="InterPro" id="IPR000308">
    <property type="entry name" value="14-3-3"/>
</dbReference>
<comment type="similarity">
    <text evidence="1">Belongs to the 14-3-3 family.</text>
</comment>
<evidence type="ECO:0000256" key="1">
    <source>
        <dbReference type="ARBA" id="ARBA00006141"/>
    </source>
</evidence>
<dbReference type="Proteomes" id="UP000436088">
    <property type="component" value="Unassembled WGS sequence"/>
</dbReference>
<evidence type="ECO:0000313" key="4">
    <source>
        <dbReference type="Proteomes" id="UP000436088"/>
    </source>
</evidence>
<name>A0A6A2Z5G1_HIBSY</name>
<evidence type="ECO:0000259" key="2">
    <source>
        <dbReference type="SMART" id="SM00101"/>
    </source>
</evidence>
<dbReference type="Gene3D" id="1.20.190.20">
    <property type="entry name" value="14-3-3 domain"/>
    <property type="match status" value="1"/>
</dbReference>
<organism evidence="3 4">
    <name type="scientific">Hibiscus syriacus</name>
    <name type="common">Rose of Sharon</name>
    <dbReference type="NCBI Taxonomy" id="106335"/>
    <lineage>
        <taxon>Eukaryota</taxon>
        <taxon>Viridiplantae</taxon>
        <taxon>Streptophyta</taxon>
        <taxon>Embryophyta</taxon>
        <taxon>Tracheophyta</taxon>
        <taxon>Spermatophyta</taxon>
        <taxon>Magnoliopsida</taxon>
        <taxon>eudicotyledons</taxon>
        <taxon>Gunneridae</taxon>
        <taxon>Pentapetalae</taxon>
        <taxon>rosids</taxon>
        <taxon>malvids</taxon>
        <taxon>Malvales</taxon>
        <taxon>Malvaceae</taxon>
        <taxon>Malvoideae</taxon>
        <taxon>Hibiscus</taxon>
    </lineage>
</organism>